<dbReference type="SUPFAM" id="SSF54373">
    <property type="entry name" value="FAD-linked reductases, C-terminal domain"/>
    <property type="match status" value="1"/>
</dbReference>
<dbReference type="InterPro" id="IPR036188">
    <property type="entry name" value="FAD/NAD-bd_sf"/>
</dbReference>
<feature type="domain" description="Amine oxidase" evidence="13">
    <location>
        <begin position="12"/>
        <end position="466"/>
    </location>
</feature>
<evidence type="ECO:0000256" key="12">
    <source>
        <dbReference type="SAM" id="Phobius"/>
    </source>
</evidence>
<proteinExistence type="inferred from homology"/>
<evidence type="ECO:0000256" key="4">
    <source>
        <dbReference type="ARBA" id="ARBA00012867"/>
    </source>
</evidence>
<dbReference type="EC" id="1.3.3.4" evidence="4 11"/>
<accession>A0AAJ6QQP7</accession>
<evidence type="ECO:0000313" key="14">
    <source>
        <dbReference type="Proteomes" id="UP000694867"/>
    </source>
</evidence>
<dbReference type="AlphaFoldDB" id="A0AAJ6QQP7"/>
<evidence type="ECO:0000313" key="15">
    <source>
        <dbReference type="RefSeq" id="XP_003740594.1"/>
    </source>
</evidence>
<evidence type="ECO:0000256" key="1">
    <source>
        <dbReference type="ARBA" id="ARBA00002600"/>
    </source>
</evidence>
<keyword evidence="7 11" id="KW-0560">Oxidoreductase</keyword>
<keyword evidence="12" id="KW-1133">Transmembrane helix</keyword>
<sequence length="474" mass="52956">MPRSMVVLGGGISGLATVFYLTRIPAIRRITLVDKKARLGGWIQSTRYPCGTVDEHGPHSIRSVGPAAKNTFTLIEQLGLEKELIPVAPNTLRGRLIYYDNGLHWLPSTFGDLVKIRKPFTVPLIFPVAREILRKPEASEDESLHSFVRRRFNAQLADYVIDPMCRGICAGDSKEISVRSLLPQAFHAEKIYGSVVRGLQKMSENPNPTGLAKRARDEKWGAFSFQQGLQTLIDKLVEHIGNDPRVTIYENEDKVQLSEDNGTFTVRYAGGETVADHLFACVPAKALSRMMSRVEPSMSTVLLEIPIAHVVSCTLEFPGHLLKHRAFGYLVPSSQKSRVLGMIFDSCCFPQHDGQFIKKTRVTCLMGGRWFSEYFGDIKQTNEALFAETALEACRDHLGITAKPIRDLTNILPNCIPQYQVGHYKTVEKLKSIIAERKLQMSLLGSSYEGLSVNDCILNAKIAVDRLVEEQKIN</sequence>
<comment type="pathway">
    <text evidence="2 11">Porphyrin-containing compound metabolism; protoporphyrin-IX biosynthesis; protoporphyrin-IX from protoporphyrinogen-IX: step 1/1.</text>
</comment>
<dbReference type="GO" id="GO:0005743">
    <property type="term" value="C:mitochondrial inner membrane"/>
    <property type="evidence" value="ECO:0007669"/>
    <property type="project" value="UniProtKB-SubCell"/>
</dbReference>
<dbReference type="GO" id="GO:0004729">
    <property type="term" value="F:oxygen-dependent protoporphyrinogen oxidase activity"/>
    <property type="evidence" value="ECO:0007669"/>
    <property type="project" value="UniProtKB-UniRule"/>
</dbReference>
<dbReference type="GeneID" id="100899121"/>
<dbReference type="RefSeq" id="XP_003740594.1">
    <property type="nucleotide sequence ID" value="XM_003740546.2"/>
</dbReference>
<keyword evidence="12" id="KW-0472">Membrane</keyword>
<gene>
    <name evidence="15" type="primary">LOC100899121</name>
</gene>
<evidence type="ECO:0000256" key="8">
    <source>
        <dbReference type="ARBA" id="ARBA00023133"/>
    </source>
</evidence>
<dbReference type="InterPro" id="IPR002937">
    <property type="entry name" value="Amino_oxidase"/>
</dbReference>
<keyword evidence="9 11" id="KW-0627">Porphyrin biosynthesis</keyword>
<evidence type="ECO:0000259" key="13">
    <source>
        <dbReference type="Pfam" id="PF01593"/>
    </source>
</evidence>
<evidence type="ECO:0000256" key="5">
    <source>
        <dbReference type="ARBA" id="ARBA00022630"/>
    </source>
</evidence>
<comment type="cofactor">
    <cofactor evidence="11">
        <name>FAD</name>
        <dbReference type="ChEBI" id="CHEBI:57692"/>
    </cofactor>
    <text evidence="11">Binds 1 FAD per subunit.</text>
</comment>
<dbReference type="GO" id="GO:0006782">
    <property type="term" value="P:protoporphyrinogen IX biosynthetic process"/>
    <property type="evidence" value="ECO:0007669"/>
    <property type="project" value="UniProtKB-UniRule"/>
</dbReference>
<dbReference type="SUPFAM" id="SSF51905">
    <property type="entry name" value="FAD/NAD(P)-binding domain"/>
    <property type="match status" value="1"/>
</dbReference>
<dbReference type="InterPro" id="IPR050464">
    <property type="entry name" value="Zeta_carotene_desat/Oxidored"/>
</dbReference>
<dbReference type="KEGG" id="goe:100899121"/>
<dbReference type="InterPro" id="IPR004572">
    <property type="entry name" value="Protoporphyrinogen_oxidase"/>
</dbReference>
<evidence type="ECO:0000256" key="6">
    <source>
        <dbReference type="ARBA" id="ARBA00022827"/>
    </source>
</evidence>
<keyword evidence="6 11" id="KW-0274">FAD</keyword>
<dbReference type="Proteomes" id="UP000694867">
    <property type="component" value="Unplaced"/>
</dbReference>
<dbReference type="PANTHER" id="PTHR42923">
    <property type="entry name" value="PROTOPORPHYRINOGEN OXIDASE"/>
    <property type="match status" value="1"/>
</dbReference>
<comment type="function">
    <text evidence="1 11">Catalyzes the 6-electron oxidation of protoporphyrinogen-IX to form protoporphyrin-IX.</text>
</comment>
<protein>
    <recommendedName>
        <fullName evidence="4 11">Protoporphyrinogen oxidase</fullName>
        <ecNumber evidence="4 11">1.3.3.4</ecNumber>
    </recommendedName>
</protein>
<keyword evidence="12" id="KW-0812">Transmembrane</keyword>
<dbReference type="Gene3D" id="3.50.50.60">
    <property type="entry name" value="FAD/NAD(P)-binding domain"/>
    <property type="match status" value="1"/>
</dbReference>
<evidence type="ECO:0000256" key="11">
    <source>
        <dbReference type="RuleBase" id="RU367069"/>
    </source>
</evidence>
<evidence type="ECO:0000256" key="2">
    <source>
        <dbReference type="ARBA" id="ARBA00005073"/>
    </source>
</evidence>
<comment type="similarity">
    <text evidence="3 11">Belongs to the protoporphyrinogen/coproporphyrinogen oxidase family. Protoporphyrinogen oxidase subfamily.</text>
</comment>
<feature type="transmembrane region" description="Helical" evidence="12">
    <location>
        <begin position="6"/>
        <end position="26"/>
    </location>
</feature>
<evidence type="ECO:0000256" key="10">
    <source>
        <dbReference type="ARBA" id="ARBA00047554"/>
    </source>
</evidence>
<keyword evidence="8 11" id="KW-0350">Heme biosynthesis</keyword>
<dbReference type="PANTHER" id="PTHR42923:SF3">
    <property type="entry name" value="PROTOPORPHYRINOGEN OXIDASE"/>
    <property type="match status" value="1"/>
</dbReference>
<evidence type="ECO:0000256" key="9">
    <source>
        <dbReference type="ARBA" id="ARBA00023244"/>
    </source>
</evidence>
<comment type="catalytic activity">
    <reaction evidence="10 11">
        <text>protoporphyrinogen IX + 3 O2 = protoporphyrin IX + 3 H2O2</text>
        <dbReference type="Rhea" id="RHEA:25576"/>
        <dbReference type="ChEBI" id="CHEBI:15379"/>
        <dbReference type="ChEBI" id="CHEBI:16240"/>
        <dbReference type="ChEBI" id="CHEBI:57306"/>
        <dbReference type="ChEBI" id="CHEBI:57307"/>
        <dbReference type="EC" id="1.3.3.4"/>
    </reaction>
</comment>
<dbReference type="Pfam" id="PF01593">
    <property type="entry name" value="Amino_oxidase"/>
    <property type="match status" value="1"/>
</dbReference>
<evidence type="ECO:0000256" key="7">
    <source>
        <dbReference type="ARBA" id="ARBA00023002"/>
    </source>
</evidence>
<keyword evidence="5 11" id="KW-0285">Flavoprotein</keyword>
<keyword evidence="14" id="KW-1185">Reference proteome</keyword>
<name>A0AAJ6QQP7_9ACAR</name>
<reference evidence="15" key="1">
    <citation type="submission" date="2025-08" db="UniProtKB">
        <authorList>
            <consortium name="RefSeq"/>
        </authorList>
    </citation>
    <scope>IDENTIFICATION</scope>
</reference>
<comment type="subcellular location">
    <subcellularLocation>
        <location evidence="11">Mitochondrion inner membrane</location>
    </subcellularLocation>
</comment>
<dbReference type="NCBIfam" id="TIGR00562">
    <property type="entry name" value="proto_IX_ox"/>
    <property type="match status" value="1"/>
</dbReference>
<organism evidence="14 15">
    <name type="scientific">Galendromus occidentalis</name>
    <name type="common">western predatory mite</name>
    <dbReference type="NCBI Taxonomy" id="34638"/>
    <lineage>
        <taxon>Eukaryota</taxon>
        <taxon>Metazoa</taxon>
        <taxon>Ecdysozoa</taxon>
        <taxon>Arthropoda</taxon>
        <taxon>Chelicerata</taxon>
        <taxon>Arachnida</taxon>
        <taxon>Acari</taxon>
        <taxon>Parasitiformes</taxon>
        <taxon>Mesostigmata</taxon>
        <taxon>Gamasina</taxon>
        <taxon>Phytoseioidea</taxon>
        <taxon>Phytoseiidae</taxon>
        <taxon>Typhlodrominae</taxon>
        <taxon>Galendromus</taxon>
    </lineage>
</organism>
<dbReference type="CTD" id="5498"/>
<evidence type="ECO:0000256" key="3">
    <source>
        <dbReference type="ARBA" id="ARBA00010551"/>
    </source>
</evidence>